<gene>
    <name evidence="3" type="ORF">I553_6809</name>
</gene>
<accession>X7Z4W8</accession>
<evidence type="ECO:0000256" key="1">
    <source>
        <dbReference type="SAM" id="MobiDB-lite"/>
    </source>
</evidence>
<dbReference type="AlphaFoldDB" id="X7Z4W8"/>
<evidence type="ECO:0000313" key="3">
    <source>
        <dbReference type="EMBL" id="EUA13690.1"/>
    </source>
</evidence>
<keyword evidence="2" id="KW-0812">Transmembrane</keyword>
<reference evidence="3" key="1">
    <citation type="submission" date="2014-01" db="EMBL/GenBank/DDBJ databases">
        <authorList>
            <person name="Brown-Elliot B."/>
            <person name="Wallace R."/>
            <person name="Lenaerts A."/>
            <person name="Ordway D."/>
            <person name="DeGroote M.A."/>
            <person name="Parker T."/>
            <person name="Sizemore C."/>
            <person name="Tallon L.J."/>
            <person name="Sadzewicz L.K."/>
            <person name="Sengamalay N."/>
            <person name="Fraser C.M."/>
            <person name="Hine E."/>
            <person name="Shefchek K.A."/>
            <person name="Das S.P."/>
            <person name="Tettelin H."/>
        </authorList>
    </citation>
    <scope>NUCLEOTIDE SEQUENCE [LARGE SCALE GENOMIC DNA]</scope>
    <source>
        <strain evidence="3">4042</strain>
    </source>
</reference>
<feature type="compositionally biased region" description="Polar residues" evidence="1">
    <location>
        <begin position="1"/>
        <end position="16"/>
    </location>
</feature>
<sequence>MTTEQAQPSSTPTTERATAEPRKASVWPVLWIFLAVAVLAVVAHYARKGAVSERIRNPNVSGARDRSNRYLATTIGWDCSRSSRSSRCRSSSRSTW</sequence>
<evidence type="ECO:0000256" key="2">
    <source>
        <dbReference type="SAM" id="Phobius"/>
    </source>
</evidence>
<keyword evidence="2" id="KW-1133">Transmembrane helix</keyword>
<feature type="region of interest" description="Disordered" evidence="1">
    <location>
        <begin position="1"/>
        <end position="22"/>
    </location>
</feature>
<feature type="transmembrane region" description="Helical" evidence="2">
    <location>
        <begin position="26"/>
        <end position="46"/>
    </location>
</feature>
<organism evidence="3">
    <name type="scientific">Mycobacterium xenopi 4042</name>
    <dbReference type="NCBI Taxonomy" id="1299334"/>
    <lineage>
        <taxon>Bacteria</taxon>
        <taxon>Bacillati</taxon>
        <taxon>Actinomycetota</taxon>
        <taxon>Actinomycetes</taxon>
        <taxon>Mycobacteriales</taxon>
        <taxon>Mycobacteriaceae</taxon>
        <taxon>Mycobacterium</taxon>
    </lineage>
</organism>
<name>X7Z4W8_MYCXE</name>
<dbReference type="PATRIC" id="fig|1299334.3.peg.8575"/>
<dbReference type="EMBL" id="JAOB01000081">
    <property type="protein sequence ID" value="EUA13690.1"/>
    <property type="molecule type" value="Genomic_DNA"/>
</dbReference>
<comment type="caution">
    <text evidence="3">The sequence shown here is derived from an EMBL/GenBank/DDBJ whole genome shotgun (WGS) entry which is preliminary data.</text>
</comment>
<protein>
    <submittedName>
        <fullName evidence="3">Uncharacterized protein</fullName>
    </submittedName>
</protein>
<proteinExistence type="predicted"/>
<keyword evidence="2" id="KW-0472">Membrane</keyword>